<sequence>MKKQGIHTSAMGFFLLFSLQLAVGFICSLVMFPSAHAQSKQQHAQHHCCTEQGQAYTQLAKILADNVEHAAQPQCTVPTHLFAQEQMEHTAYTLYDTASLYKGAFHRVIPDIRVAIQSFQV</sequence>
<reference evidence="2 3" key="1">
    <citation type="submission" date="2018-06" db="EMBL/GenBank/DDBJ databases">
        <title>Genomic Encyclopedia of Archaeal and Bacterial Type Strains, Phase II (KMG-II): from individual species to whole genera.</title>
        <authorList>
            <person name="Goeker M."/>
        </authorList>
    </citation>
    <scope>NUCLEOTIDE SEQUENCE [LARGE SCALE GENOMIC DNA]</scope>
    <source>
        <strain evidence="2 3">DSM 23857</strain>
    </source>
</reference>
<dbReference type="EMBL" id="QLLL01000004">
    <property type="protein sequence ID" value="RAJ05221.1"/>
    <property type="molecule type" value="Genomic_DNA"/>
</dbReference>
<evidence type="ECO:0000313" key="3">
    <source>
        <dbReference type="Proteomes" id="UP000249547"/>
    </source>
</evidence>
<dbReference type="AlphaFoldDB" id="A0A327QLM1"/>
<keyword evidence="1" id="KW-0732">Signal</keyword>
<name>A0A327QLM1_9BACT</name>
<dbReference type="Proteomes" id="UP000249547">
    <property type="component" value="Unassembled WGS sequence"/>
</dbReference>
<dbReference type="OrthoDB" id="657403at2"/>
<evidence type="ECO:0000256" key="1">
    <source>
        <dbReference type="SAM" id="SignalP"/>
    </source>
</evidence>
<dbReference type="RefSeq" id="WP_111597832.1">
    <property type="nucleotide sequence ID" value="NZ_QLLL01000004.1"/>
</dbReference>
<feature type="signal peptide" evidence="1">
    <location>
        <begin position="1"/>
        <end position="37"/>
    </location>
</feature>
<keyword evidence="3" id="KW-1185">Reference proteome</keyword>
<protein>
    <submittedName>
        <fullName evidence="2">Uncharacterized protein</fullName>
    </submittedName>
</protein>
<feature type="chain" id="PRO_5016448130" evidence="1">
    <location>
        <begin position="38"/>
        <end position="121"/>
    </location>
</feature>
<evidence type="ECO:0000313" key="2">
    <source>
        <dbReference type="EMBL" id="RAJ05221.1"/>
    </source>
</evidence>
<comment type="caution">
    <text evidence="2">The sequence shown here is derived from an EMBL/GenBank/DDBJ whole genome shotgun (WGS) entry which is preliminary data.</text>
</comment>
<organism evidence="2 3">
    <name type="scientific">Chitinophaga skermanii</name>
    <dbReference type="NCBI Taxonomy" id="331697"/>
    <lineage>
        <taxon>Bacteria</taxon>
        <taxon>Pseudomonadati</taxon>
        <taxon>Bacteroidota</taxon>
        <taxon>Chitinophagia</taxon>
        <taxon>Chitinophagales</taxon>
        <taxon>Chitinophagaceae</taxon>
        <taxon>Chitinophaga</taxon>
    </lineage>
</organism>
<gene>
    <name evidence="2" type="ORF">LX64_02376</name>
</gene>
<accession>A0A327QLM1</accession>
<proteinExistence type="predicted"/>